<feature type="transmembrane region" description="Helical" evidence="6">
    <location>
        <begin position="162"/>
        <end position="179"/>
    </location>
</feature>
<feature type="transmembrane region" description="Helical" evidence="6">
    <location>
        <begin position="255"/>
        <end position="274"/>
    </location>
</feature>
<evidence type="ECO:0000256" key="5">
    <source>
        <dbReference type="ARBA" id="ARBA00023136"/>
    </source>
</evidence>
<feature type="transmembrane region" description="Helical" evidence="6">
    <location>
        <begin position="12"/>
        <end position="39"/>
    </location>
</feature>
<dbReference type="InterPro" id="IPR000620">
    <property type="entry name" value="EamA_dom"/>
</dbReference>
<keyword evidence="3 6" id="KW-0812">Transmembrane</keyword>
<proteinExistence type="predicted"/>
<dbReference type="AlphaFoldDB" id="A0A2K4X6Z5"/>
<keyword evidence="2" id="KW-1003">Cell membrane</keyword>
<evidence type="ECO:0000313" key="9">
    <source>
        <dbReference type="Proteomes" id="UP000238288"/>
    </source>
</evidence>
<dbReference type="Proteomes" id="UP000238288">
    <property type="component" value="Chromosome PCAR9a"/>
</dbReference>
<sequence length="343" mass="37513">MLGSHYILLFKLPAMPASLCLIIATFLWGSSFIALKYAIAIYDPALVIFLRMLTTLVLSLCLWRYVIRFEYLKGDWKYLLGMSLAEPCLYFLFEGHAMEYTSASQAGVIVSCLPIIVALLAFLMLKEYISKAIVVGFTLCIGGSILLTLLSPNSEQAPNPLLGNFLELMAMVCAAFYTVSIKHLANRYSPITLIALQGISGSLFFAPFLFFIDLPSENQHDLTALMSILYLGSCVTLGGYGMYNYAISKVSVLTAAAYSNLIPIFTLILSAIILGEVLNVWQWLSIFVVFIGVMISQRHQELVVDIPLSESGEDINADTTLSGISSAETNSLKSVPAASESKG</sequence>
<dbReference type="InterPro" id="IPR037185">
    <property type="entry name" value="EmrE-like"/>
</dbReference>
<dbReference type="PANTHER" id="PTHR32322:SF18">
    <property type="entry name" value="S-ADENOSYLMETHIONINE_S-ADENOSYLHOMOCYSTEINE TRANSPORTER"/>
    <property type="match status" value="1"/>
</dbReference>
<feature type="transmembrane region" description="Helical" evidence="6">
    <location>
        <begin position="105"/>
        <end position="125"/>
    </location>
</feature>
<feature type="transmembrane region" description="Helical" evidence="6">
    <location>
        <begin position="45"/>
        <end position="66"/>
    </location>
</feature>
<evidence type="ECO:0000259" key="7">
    <source>
        <dbReference type="Pfam" id="PF00892"/>
    </source>
</evidence>
<evidence type="ECO:0000256" key="4">
    <source>
        <dbReference type="ARBA" id="ARBA00022989"/>
    </source>
</evidence>
<gene>
    <name evidence="8" type="ORF">PCAR9_A20489</name>
</gene>
<dbReference type="InterPro" id="IPR050638">
    <property type="entry name" value="AA-Vitamin_Transporters"/>
</dbReference>
<feature type="domain" description="EamA" evidence="7">
    <location>
        <begin position="162"/>
        <end position="295"/>
    </location>
</feature>
<keyword evidence="5 6" id="KW-0472">Membrane</keyword>
<feature type="transmembrane region" description="Helical" evidence="6">
    <location>
        <begin position="132"/>
        <end position="150"/>
    </location>
</feature>
<dbReference type="GO" id="GO:0005886">
    <property type="term" value="C:plasma membrane"/>
    <property type="evidence" value="ECO:0007669"/>
    <property type="project" value="UniProtKB-SubCell"/>
</dbReference>
<evidence type="ECO:0000256" key="3">
    <source>
        <dbReference type="ARBA" id="ARBA00022692"/>
    </source>
</evidence>
<evidence type="ECO:0000313" key="8">
    <source>
        <dbReference type="EMBL" id="SOU40059.1"/>
    </source>
</evidence>
<comment type="subcellular location">
    <subcellularLocation>
        <location evidence="1">Cell membrane</location>
        <topology evidence="1">Multi-pass membrane protein</topology>
    </subcellularLocation>
</comment>
<keyword evidence="4 6" id="KW-1133">Transmembrane helix</keyword>
<organism evidence="8 9">
    <name type="scientific">Pseudoalteromonas carrageenovora IAM 12662</name>
    <dbReference type="NCBI Taxonomy" id="1314868"/>
    <lineage>
        <taxon>Bacteria</taxon>
        <taxon>Pseudomonadati</taxon>
        <taxon>Pseudomonadota</taxon>
        <taxon>Gammaproteobacteria</taxon>
        <taxon>Alteromonadales</taxon>
        <taxon>Pseudoalteromonadaceae</taxon>
        <taxon>Pseudoalteromonas</taxon>
    </lineage>
</organism>
<feature type="transmembrane region" description="Helical" evidence="6">
    <location>
        <begin position="280"/>
        <end position="296"/>
    </location>
</feature>
<protein>
    <recommendedName>
        <fullName evidence="7">EamA domain-containing protein</fullName>
    </recommendedName>
</protein>
<feature type="transmembrane region" description="Helical" evidence="6">
    <location>
        <begin position="224"/>
        <end position="243"/>
    </location>
</feature>
<dbReference type="EMBL" id="LT965928">
    <property type="protein sequence ID" value="SOU40059.1"/>
    <property type="molecule type" value="Genomic_DNA"/>
</dbReference>
<feature type="transmembrane region" description="Helical" evidence="6">
    <location>
        <begin position="78"/>
        <end position="93"/>
    </location>
</feature>
<reference evidence="8 9" key="1">
    <citation type="submission" date="2017-11" db="EMBL/GenBank/DDBJ databases">
        <authorList>
            <person name="Han C.G."/>
        </authorList>
    </citation>
    <scope>NUCLEOTIDE SEQUENCE [LARGE SCALE GENOMIC DNA]</scope>
    <source>
        <strain evidence="9">ATCC 43555</strain>
    </source>
</reference>
<evidence type="ECO:0000256" key="1">
    <source>
        <dbReference type="ARBA" id="ARBA00004651"/>
    </source>
</evidence>
<feature type="transmembrane region" description="Helical" evidence="6">
    <location>
        <begin position="191"/>
        <end position="212"/>
    </location>
</feature>
<dbReference type="SUPFAM" id="SSF103481">
    <property type="entry name" value="Multidrug resistance efflux transporter EmrE"/>
    <property type="match status" value="2"/>
</dbReference>
<evidence type="ECO:0000256" key="6">
    <source>
        <dbReference type="SAM" id="Phobius"/>
    </source>
</evidence>
<dbReference type="Pfam" id="PF00892">
    <property type="entry name" value="EamA"/>
    <property type="match status" value="2"/>
</dbReference>
<accession>A0A2K4X6Z5</accession>
<dbReference type="PANTHER" id="PTHR32322">
    <property type="entry name" value="INNER MEMBRANE TRANSPORTER"/>
    <property type="match status" value="1"/>
</dbReference>
<evidence type="ECO:0000256" key="2">
    <source>
        <dbReference type="ARBA" id="ARBA00022475"/>
    </source>
</evidence>
<feature type="domain" description="EamA" evidence="7">
    <location>
        <begin position="17"/>
        <end position="148"/>
    </location>
</feature>
<name>A0A2K4X6Z5_PSEVC</name>